<dbReference type="OrthoDB" id="7596101at2"/>
<dbReference type="STRING" id="1685379.AVO45_10380"/>
<dbReference type="SMART" id="SM00530">
    <property type="entry name" value="HTH_XRE"/>
    <property type="match status" value="1"/>
</dbReference>
<evidence type="ECO:0000256" key="1">
    <source>
        <dbReference type="ARBA" id="ARBA00023125"/>
    </source>
</evidence>
<dbReference type="PANTHER" id="PTHR46558:SF11">
    <property type="entry name" value="HTH-TYPE TRANSCRIPTIONAL REGULATOR XRE"/>
    <property type="match status" value="1"/>
</dbReference>
<dbReference type="GO" id="GO:0003677">
    <property type="term" value="F:DNA binding"/>
    <property type="evidence" value="ECO:0007669"/>
    <property type="project" value="UniProtKB-KW"/>
</dbReference>
<sequence length="109" mass="12280">MNIGEKLFNLRQKSGESLQQVADKVGVSKAHVWELEKGRSKNPSFELVRKLAAHYGVSIDVLTGEAAEPNEGDMQIERIHRGLDTLTDRDRQIVEQMIKNMQQTSSTTD</sequence>
<proteinExistence type="predicted"/>
<accession>A0A0X3TPC8</accession>
<dbReference type="EMBL" id="LQBQ01000034">
    <property type="protein sequence ID" value="KUJ76891.1"/>
    <property type="molecule type" value="Genomic_DNA"/>
</dbReference>
<dbReference type="AlphaFoldDB" id="A0A0X3TPC8"/>
<organism evidence="3 4">
    <name type="scientific">Ruegeria marisrubri</name>
    <dbReference type="NCBI Taxonomy" id="1685379"/>
    <lineage>
        <taxon>Bacteria</taxon>
        <taxon>Pseudomonadati</taxon>
        <taxon>Pseudomonadota</taxon>
        <taxon>Alphaproteobacteria</taxon>
        <taxon>Rhodobacterales</taxon>
        <taxon>Roseobacteraceae</taxon>
        <taxon>Ruegeria</taxon>
    </lineage>
</organism>
<dbReference type="RefSeq" id="WP_068347758.1">
    <property type="nucleotide sequence ID" value="NZ_LQBQ01000034.1"/>
</dbReference>
<dbReference type="Proteomes" id="UP000053791">
    <property type="component" value="Unassembled WGS sequence"/>
</dbReference>
<dbReference type="Pfam" id="PF13560">
    <property type="entry name" value="HTH_31"/>
    <property type="match status" value="1"/>
</dbReference>
<dbReference type="CDD" id="cd00093">
    <property type="entry name" value="HTH_XRE"/>
    <property type="match status" value="1"/>
</dbReference>
<reference evidence="3 4" key="1">
    <citation type="submission" date="2015-12" db="EMBL/GenBank/DDBJ databases">
        <authorList>
            <person name="Shamseldin A."/>
            <person name="Moawad H."/>
            <person name="Abd El-Rahim W.M."/>
            <person name="Sadowsky M.J."/>
        </authorList>
    </citation>
    <scope>NUCLEOTIDE SEQUENCE [LARGE SCALE GENOMIC DNA]</scope>
    <source>
        <strain evidence="3 4">ZGT118</strain>
    </source>
</reference>
<dbReference type="PROSITE" id="PS50943">
    <property type="entry name" value="HTH_CROC1"/>
    <property type="match status" value="1"/>
</dbReference>
<evidence type="ECO:0000313" key="3">
    <source>
        <dbReference type="EMBL" id="KUJ76891.1"/>
    </source>
</evidence>
<comment type="caution">
    <text evidence="3">The sequence shown here is derived from an EMBL/GenBank/DDBJ whole genome shotgun (WGS) entry which is preliminary data.</text>
</comment>
<feature type="domain" description="HTH cro/C1-type" evidence="2">
    <location>
        <begin position="9"/>
        <end position="62"/>
    </location>
</feature>
<dbReference type="InterPro" id="IPR010982">
    <property type="entry name" value="Lambda_DNA-bd_dom_sf"/>
</dbReference>
<name>A0A0X3TPC8_9RHOB</name>
<protein>
    <submittedName>
        <fullName evidence="3">Transcriptional regulator</fullName>
    </submittedName>
</protein>
<evidence type="ECO:0000313" key="4">
    <source>
        <dbReference type="Proteomes" id="UP000053791"/>
    </source>
</evidence>
<dbReference type="InterPro" id="IPR001387">
    <property type="entry name" value="Cro/C1-type_HTH"/>
</dbReference>
<dbReference type="PANTHER" id="PTHR46558">
    <property type="entry name" value="TRACRIPTIONAL REGULATORY PROTEIN-RELATED-RELATED"/>
    <property type="match status" value="1"/>
</dbReference>
<evidence type="ECO:0000259" key="2">
    <source>
        <dbReference type="PROSITE" id="PS50943"/>
    </source>
</evidence>
<keyword evidence="4" id="KW-1185">Reference proteome</keyword>
<dbReference type="SUPFAM" id="SSF47413">
    <property type="entry name" value="lambda repressor-like DNA-binding domains"/>
    <property type="match status" value="1"/>
</dbReference>
<keyword evidence="1" id="KW-0238">DNA-binding</keyword>
<dbReference type="Gene3D" id="1.10.260.40">
    <property type="entry name" value="lambda repressor-like DNA-binding domains"/>
    <property type="match status" value="1"/>
</dbReference>
<gene>
    <name evidence="3" type="ORF">AVO45_10380</name>
</gene>